<dbReference type="Gene3D" id="3.40.50.410">
    <property type="entry name" value="von Willebrand factor, type A domain"/>
    <property type="match status" value="1"/>
</dbReference>
<keyword evidence="4" id="KW-1185">Reference proteome</keyword>
<dbReference type="InterPro" id="IPR013424">
    <property type="entry name" value="Ice-binding_C"/>
</dbReference>
<dbReference type="InterPro" id="IPR036465">
    <property type="entry name" value="vWFA_dom_sf"/>
</dbReference>
<dbReference type="EMBL" id="JFAX01000004">
    <property type="protein sequence ID" value="EXI68720.1"/>
    <property type="molecule type" value="Genomic_DNA"/>
</dbReference>
<protein>
    <recommendedName>
        <fullName evidence="2">Ice-binding protein C-terminal domain-containing protein</fullName>
    </recommendedName>
</protein>
<proteinExistence type="predicted"/>
<feature type="signal peptide" evidence="1">
    <location>
        <begin position="1"/>
        <end position="25"/>
    </location>
</feature>
<accession>A0A011NVR9</accession>
<evidence type="ECO:0000313" key="4">
    <source>
        <dbReference type="Proteomes" id="UP000020218"/>
    </source>
</evidence>
<reference evidence="3" key="1">
    <citation type="submission" date="2014-02" db="EMBL/GenBank/DDBJ databases">
        <title>Expanding our view of genomic diversity in Candidatus Accumulibacter clades.</title>
        <authorList>
            <person name="Skennerton C.T."/>
            <person name="Barr J.J."/>
            <person name="Slater F.R."/>
            <person name="Bond P.L."/>
            <person name="Tyson G.W."/>
        </authorList>
    </citation>
    <scope>NUCLEOTIDE SEQUENCE [LARGE SCALE GENOMIC DNA]</scope>
</reference>
<feature type="domain" description="Ice-binding protein C-terminal" evidence="2">
    <location>
        <begin position="225"/>
        <end position="246"/>
    </location>
</feature>
<dbReference type="NCBIfam" id="TIGR02595">
    <property type="entry name" value="PEP_CTERM"/>
    <property type="match status" value="1"/>
</dbReference>
<gene>
    <name evidence="3" type="ORF">AW08_01032</name>
</gene>
<name>A0A011NVR9_9PROT</name>
<dbReference type="Proteomes" id="UP000020218">
    <property type="component" value="Unassembled WGS sequence"/>
</dbReference>
<dbReference type="Pfam" id="PF07589">
    <property type="entry name" value="PEP-CTERM"/>
    <property type="match status" value="1"/>
</dbReference>
<comment type="caution">
    <text evidence="3">The sequence shown here is derived from an EMBL/GenBank/DDBJ whole genome shotgun (WGS) entry which is preliminary data.</text>
</comment>
<dbReference type="Pfam" id="PF06707">
    <property type="entry name" value="DUF1194"/>
    <property type="match status" value="1"/>
</dbReference>
<dbReference type="STRING" id="1454001.AW08_01032"/>
<dbReference type="PATRIC" id="fig|1454001.3.peg.978"/>
<dbReference type="AlphaFoldDB" id="A0A011NVR9"/>
<feature type="chain" id="PRO_5001462571" description="Ice-binding protein C-terminal domain-containing protein" evidence="1">
    <location>
        <begin position="26"/>
        <end position="249"/>
    </location>
</feature>
<organism evidence="3 4">
    <name type="scientific">Candidatus Accumulibacter adjunctus</name>
    <dbReference type="NCBI Taxonomy" id="1454001"/>
    <lineage>
        <taxon>Bacteria</taxon>
        <taxon>Pseudomonadati</taxon>
        <taxon>Pseudomonadota</taxon>
        <taxon>Betaproteobacteria</taxon>
        <taxon>Candidatus Accumulibacter</taxon>
    </lineage>
</organism>
<dbReference type="InterPro" id="IPR010607">
    <property type="entry name" value="DUF1194"/>
</dbReference>
<evidence type="ECO:0000313" key="3">
    <source>
        <dbReference type="EMBL" id="EXI68720.1"/>
    </source>
</evidence>
<dbReference type="SUPFAM" id="SSF53300">
    <property type="entry name" value="vWA-like"/>
    <property type="match status" value="1"/>
</dbReference>
<evidence type="ECO:0000256" key="1">
    <source>
        <dbReference type="SAM" id="SignalP"/>
    </source>
</evidence>
<keyword evidence="1" id="KW-0732">Signal</keyword>
<evidence type="ECO:0000259" key="2">
    <source>
        <dbReference type="Pfam" id="PF07589"/>
    </source>
</evidence>
<sequence>MNKISKALAVAAVAVSAAYMPAAQATDVAVELALLIDVSGSVDANEYALQKGGYVQAFQSASIQNLIENFTGGKGIAVTFIEWSSANEQAVKVGWTHLQTAADANAFAAAVNATTRSFSGLTAPGSAINFAAPLFNNSFTGRQVIDVSGDGEENDGANTATARNSALAGGVNAINGLPIGGAGLAAWYVANIQGGAGSFVIPANDFAAFAGAVETKIGREITGAPEPGSLALAGLALAGVAGLRRKQRS</sequence>